<sequence length="86" mass="10221">MVSFMTSSHLNSRLHHQDEGRCENRLETEGPYLGCTVMLYKSHPACRVSDGHRTNMYKRYLDEKKTTFPFWNCFFRFFANGITNFD</sequence>
<protein>
    <submittedName>
        <fullName evidence="1">Uncharacterized protein</fullName>
    </submittedName>
</protein>
<name>A0A4Y2CZB9_ARAVE</name>
<dbReference type="EMBL" id="BGPR01000266">
    <property type="protein sequence ID" value="GBM09197.1"/>
    <property type="molecule type" value="Genomic_DNA"/>
</dbReference>
<gene>
    <name evidence="1" type="ORF">AVEN_226704_1</name>
</gene>
<dbReference type="AlphaFoldDB" id="A0A4Y2CZB9"/>
<dbReference type="Proteomes" id="UP000499080">
    <property type="component" value="Unassembled WGS sequence"/>
</dbReference>
<reference evidence="1 2" key="1">
    <citation type="journal article" date="2019" name="Sci. Rep.">
        <title>Orb-weaving spider Araneus ventricosus genome elucidates the spidroin gene catalogue.</title>
        <authorList>
            <person name="Kono N."/>
            <person name="Nakamura H."/>
            <person name="Ohtoshi R."/>
            <person name="Moran D.A.P."/>
            <person name="Shinohara A."/>
            <person name="Yoshida Y."/>
            <person name="Fujiwara M."/>
            <person name="Mori M."/>
            <person name="Tomita M."/>
            <person name="Arakawa K."/>
        </authorList>
    </citation>
    <scope>NUCLEOTIDE SEQUENCE [LARGE SCALE GENOMIC DNA]</scope>
</reference>
<comment type="caution">
    <text evidence="1">The sequence shown here is derived from an EMBL/GenBank/DDBJ whole genome shotgun (WGS) entry which is preliminary data.</text>
</comment>
<proteinExistence type="predicted"/>
<keyword evidence="2" id="KW-1185">Reference proteome</keyword>
<evidence type="ECO:0000313" key="2">
    <source>
        <dbReference type="Proteomes" id="UP000499080"/>
    </source>
</evidence>
<organism evidence="1 2">
    <name type="scientific">Araneus ventricosus</name>
    <name type="common">Orbweaver spider</name>
    <name type="synonym">Epeira ventricosa</name>
    <dbReference type="NCBI Taxonomy" id="182803"/>
    <lineage>
        <taxon>Eukaryota</taxon>
        <taxon>Metazoa</taxon>
        <taxon>Ecdysozoa</taxon>
        <taxon>Arthropoda</taxon>
        <taxon>Chelicerata</taxon>
        <taxon>Arachnida</taxon>
        <taxon>Araneae</taxon>
        <taxon>Araneomorphae</taxon>
        <taxon>Entelegynae</taxon>
        <taxon>Araneoidea</taxon>
        <taxon>Araneidae</taxon>
        <taxon>Araneus</taxon>
    </lineage>
</organism>
<evidence type="ECO:0000313" key="1">
    <source>
        <dbReference type="EMBL" id="GBM09197.1"/>
    </source>
</evidence>
<accession>A0A4Y2CZB9</accession>